<accession>A0ABN3PZR8</accession>
<dbReference type="EMBL" id="BAAATD010000006">
    <property type="protein sequence ID" value="GAA2609652.1"/>
    <property type="molecule type" value="Genomic_DNA"/>
</dbReference>
<dbReference type="RefSeq" id="WP_344544572.1">
    <property type="nucleotide sequence ID" value="NZ_BAAATD010000006.1"/>
</dbReference>
<organism evidence="1 2">
    <name type="scientific">Actinomadura fulvescens</name>
    <dbReference type="NCBI Taxonomy" id="46160"/>
    <lineage>
        <taxon>Bacteria</taxon>
        <taxon>Bacillati</taxon>
        <taxon>Actinomycetota</taxon>
        <taxon>Actinomycetes</taxon>
        <taxon>Streptosporangiales</taxon>
        <taxon>Thermomonosporaceae</taxon>
        <taxon>Actinomadura</taxon>
    </lineage>
</organism>
<protein>
    <submittedName>
        <fullName evidence="1">Uncharacterized protein</fullName>
    </submittedName>
</protein>
<comment type="caution">
    <text evidence="1">The sequence shown here is derived from an EMBL/GenBank/DDBJ whole genome shotgun (WGS) entry which is preliminary data.</text>
</comment>
<name>A0ABN3PZR8_9ACTN</name>
<keyword evidence="2" id="KW-1185">Reference proteome</keyword>
<evidence type="ECO:0000313" key="2">
    <source>
        <dbReference type="Proteomes" id="UP001501509"/>
    </source>
</evidence>
<proteinExistence type="predicted"/>
<reference evidence="1 2" key="1">
    <citation type="journal article" date="2019" name="Int. J. Syst. Evol. Microbiol.">
        <title>The Global Catalogue of Microorganisms (GCM) 10K type strain sequencing project: providing services to taxonomists for standard genome sequencing and annotation.</title>
        <authorList>
            <consortium name="The Broad Institute Genomics Platform"/>
            <consortium name="The Broad Institute Genome Sequencing Center for Infectious Disease"/>
            <person name="Wu L."/>
            <person name="Ma J."/>
        </authorList>
    </citation>
    <scope>NUCLEOTIDE SEQUENCE [LARGE SCALE GENOMIC DNA]</scope>
    <source>
        <strain evidence="1 2">JCM 6833</strain>
    </source>
</reference>
<sequence length="165" mass="17617">MAFDPWTAITRVTASRLNGMTPKFKNWVPTWTTQTGNFLPSYGNADVNCRWAQSGDMVVATFNLTCGTTTNIGGGGGADNFWWGLPVPAAVGGAALGFFYVFPSTNSVVPCLARSTADTSLFYLLVAGNWPTNQSNPSTGIIDAFTPIQWGAGTEVRGTLMYEAQ</sequence>
<dbReference type="Proteomes" id="UP001501509">
    <property type="component" value="Unassembled WGS sequence"/>
</dbReference>
<evidence type="ECO:0000313" key="1">
    <source>
        <dbReference type="EMBL" id="GAA2609652.1"/>
    </source>
</evidence>
<gene>
    <name evidence="1" type="ORF">GCM10010411_49920</name>
</gene>